<evidence type="ECO:0000313" key="6">
    <source>
        <dbReference type="EMBL" id="TDD75421.1"/>
    </source>
</evidence>
<dbReference type="InterPro" id="IPR016032">
    <property type="entry name" value="Sig_transdc_resp-reg_C-effctor"/>
</dbReference>
<dbReference type="Proteomes" id="UP000294513">
    <property type="component" value="Unassembled WGS sequence"/>
</dbReference>
<dbReference type="SUPFAM" id="SSF46894">
    <property type="entry name" value="C-terminal effector domain of the bipartite response regulators"/>
    <property type="match status" value="1"/>
</dbReference>
<evidence type="ECO:0000256" key="3">
    <source>
        <dbReference type="ARBA" id="ARBA00023163"/>
    </source>
</evidence>
<feature type="compositionally biased region" description="Polar residues" evidence="4">
    <location>
        <begin position="127"/>
        <end position="136"/>
    </location>
</feature>
<dbReference type="RefSeq" id="WP_131899770.1">
    <property type="nucleotide sequence ID" value="NZ_SMKU01000223.1"/>
</dbReference>
<dbReference type="PANTHER" id="PTHR44688">
    <property type="entry name" value="DNA-BINDING TRANSCRIPTIONAL ACTIVATOR DEVR_DOSR"/>
    <property type="match status" value="1"/>
</dbReference>
<organism evidence="6 7">
    <name type="scientific">Actinomadura rubrisoli</name>
    <dbReference type="NCBI Taxonomy" id="2530368"/>
    <lineage>
        <taxon>Bacteria</taxon>
        <taxon>Bacillati</taxon>
        <taxon>Actinomycetota</taxon>
        <taxon>Actinomycetes</taxon>
        <taxon>Streptosporangiales</taxon>
        <taxon>Thermomonosporaceae</taxon>
        <taxon>Actinomadura</taxon>
    </lineage>
</organism>
<reference evidence="6 7" key="1">
    <citation type="submission" date="2019-03" db="EMBL/GenBank/DDBJ databases">
        <title>Draft genome sequences of novel Actinobacteria.</title>
        <authorList>
            <person name="Sahin N."/>
            <person name="Ay H."/>
            <person name="Saygin H."/>
        </authorList>
    </citation>
    <scope>NUCLEOTIDE SEQUENCE [LARGE SCALE GENOMIC DNA]</scope>
    <source>
        <strain evidence="6 7">H3C3</strain>
    </source>
</reference>
<dbReference type="InterPro" id="IPR029787">
    <property type="entry name" value="Nucleotide_cyclase"/>
</dbReference>
<dbReference type="Gene3D" id="3.30.70.1230">
    <property type="entry name" value="Nucleotide cyclase"/>
    <property type="match status" value="1"/>
</dbReference>
<dbReference type="EMBL" id="SMKU01000223">
    <property type="protein sequence ID" value="TDD75421.1"/>
    <property type="molecule type" value="Genomic_DNA"/>
</dbReference>
<evidence type="ECO:0000256" key="2">
    <source>
        <dbReference type="ARBA" id="ARBA00023125"/>
    </source>
</evidence>
<dbReference type="PANTHER" id="PTHR44688:SF16">
    <property type="entry name" value="DNA-BINDING TRANSCRIPTIONAL ACTIVATOR DEVR_DOSR"/>
    <property type="match status" value="1"/>
</dbReference>
<feature type="region of interest" description="Disordered" evidence="4">
    <location>
        <begin position="116"/>
        <end position="170"/>
    </location>
</feature>
<dbReference type="PRINTS" id="PR00038">
    <property type="entry name" value="HTHLUXR"/>
</dbReference>
<comment type="caution">
    <text evidence="6">The sequence shown here is derived from an EMBL/GenBank/DDBJ whole genome shotgun (WGS) entry which is preliminary data.</text>
</comment>
<evidence type="ECO:0000313" key="7">
    <source>
        <dbReference type="Proteomes" id="UP000294513"/>
    </source>
</evidence>
<evidence type="ECO:0000256" key="1">
    <source>
        <dbReference type="ARBA" id="ARBA00023015"/>
    </source>
</evidence>
<dbReference type="CDD" id="cd06170">
    <property type="entry name" value="LuxR_C_like"/>
    <property type="match status" value="1"/>
</dbReference>
<keyword evidence="1" id="KW-0805">Transcription regulation</keyword>
<dbReference type="Gene3D" id="1.10.10.10">
    <property type="entry name" value="Winged helix-like DNA-binding domain superfamily/Winged helix DNA-binding domain"/>
    <property type="match status" value="1"/>
</dbReference>
<dbReference type="GO" id="GO:0006355">
    <property type="term" value="P:regulation of DNA-templated transcription"/>
    <property type="evidence" value="ECO:0007669"/>
    <property type="project" value="InterPro"/>
</dbReference>
<keyword evidence="7" id="KW-1185">Reference proteome</keyword>
<accession>A0A4R5AR78</accession>
<dbReference type="PROSITE" id="PS50043">
    <property type="entry name" value="HTH_LUXR_2"/>
    <property type="match status" value="1"/>
</dbReference>
<proteinExistence type="predicted"/>
<sequence>MTKTSSHEPGDRRPAVVDDVAGYQMKPDPLTAATTAELGELLREFWSWSGRPSARAVAAGSGGAFSHSTVSKILHGSGRRPFLLLPYLQGVIKGCGGDENDLRRWTTAWRKVQLTESAPPTADPASALSSPTAQEVSGSGGGRGGSRDSAPRAMEPIPDNLPKLAGREPAQGSIVGGTVVASGLERVSDRAAGPSAGASMLRTLVAVDIAGFGSRSEALGAHLRKSMYIVLDEALRKSDGLREHSYFEDRGDGVLIVIPPDTSTDTVLSRIPELMAEGLHTHNRFASEAAKLRLRIAVHAGHVFADGHGLSGHALIMLFRMLDAPEFKRAFAERDCDLGLITSETVFNEVVRHGVGILDEADFTGITVLVKDSSFHAWARWPGGGPAQEPRSSTLDRLSDAERRVAELASRGFTNRQIAQSLHISVSTVEQHLTRVYRKLRVNRRDTLSLALTKDRLARS</sequence>
<dbReference type="GO" id="GO:0003677">
    <property type="term" value="F:DNA binding"/>
    <property type="evidence" value="ECO:0007669"/>
    <property type="project" value="UniProtKB-KW"/>
</dbReference>
<keyword evidence="2" id="KW-0238">DNA-binding</keyword>
<keyword evidence="3" id="KW-0804">Transcription</keyword>
<evidence type="ECO:0000256" key="4">
    <source>
        <dbReference type="SAM" id="MobiDB-lite"/>
    </source>
</evidence>
<evidence type="ECO:0000259" key="5">
    <source>
        <dbReference type="PROSITE" id="PS50043"/>
    </source>
</evidence>
<dbReference type="AlphaFoldDB" id="A0A4R5AR78"/>
<name>A0A4R5AR78_9ACTN</name>
<feature type="domain" description="HTH luxR-type" evidence="5">
    <location>
        <begin position="391"/>
        <end position="455"/>
    </location>
</feature>
<dbReference type="InterPro" id="IPR000792">
    <property type="entry name" value="Tscrpt_reg_LuxR_C"/>
</dbReference>
<dbReference type="OrthoDB" id="3482507at2"/>
<protein>
    <recommendedName>
        <fullName evidence="5">HTH luxR-type domain-containing protein</fullName>
    </recommendedName>
</protein>
<dbReference type="SUPFAM" id="SSF55073">
    <property type="entry name" value="Nucleotide cyclase"/>
    <property type="match status" value="1"/>
</dbReference>
<dbReference type="PROSITE" id="PS00622">
    <property type="entry name" value="HTH_LUXR_1"/>
    <property type="match status" value="1"/>
</dbReference>
<dbReference type="Pfam" id="PF00196">
    <property type="entry name" value="GerE"/>
    <property type="match status" value="1"/>
</dbReference>
<dbReference type="InterPro" id="IPR036388">
    <property type="entry name" value="WH-like_DNA-bd_sf"/>
</dbReference>
<dbReference type="SMART" id="SM00421">
    <property type="entry name" value="HTH_LUXR"/>
    <property type="match status" value="1"/>
</dbReference>
<gene>
    <name evidence="6" type="ORF">E1298_31595</name>
</gene>